<dbReference type="AlphaFoldDB" id="A0A1F5ZJA0"/>
<evidence type="ECO:0000256" key="2">
    <source>
        <dbReference type="ARBA" id="ARBA00022630"/>
    </source>
</evidence>
<keyword evidence="5" id="KW-0547">Nucleotide-binding</keyword>
<evidence type="ECO:0000313" key="9">
    <source>
        <dbReference type="EMBL" id="OGG12566.1"/>
    </source>
</evidence>
<organism evidence="9 10">
    <name type="scientific">Candidatus Gottesmanbacteria bacterium RIFCSPHIGHO2_02_FULL_39_11</name>
    <dbReference type="NCBI Taxonomy" id="1798382"/>
    <lineage>
        <taxon>Bacteria</taxon>
        <taxon>Candidatus Gottesmaniibacteriota</taxon>
    </lineage>
</organism>
<dbReference type="Gene3D" id="2.40.30.30">
    <property type="entry name" value="Riboflavin kinase-like"/>
    <property type="match status" value="1"/>
</dbReference>
<evidence type="ECO:0000256" key="5">
    <source>
        <dbReference type="ARBA" id="ARBA00022741"/>
    </source>
</evidence>
<name>A0A1F5ZJA0_9BACT</name>
<dbReference type="PANTHER" id="PTHR22749:SF6">
    <property type="entry name" value="RIBOFLAVIN KINASE"/>
    <property type="match status" value="1"/>
</dbReference>
<evidence type="ECO:0000259" key="8">
    <source>
        <dbReference type="SMART" id="SM00904"/>
    </source>
</evidence>
<evidence type="ECO:0000256" key="3">
    <source>
        <dbReference type="ARBA" id="ARBA00022643"/>
    </source>
</evidence>
<dbReference type="EC" id="2.7.1.26" evidence="1"/>
<protein>
    <recommendedName>
        <fullName evidence="1">riboflavin kinase</fullName>
        <ecNumber evidence="1">2.7.1.26</ecNumber>
    </recommendedName>
</protein>
<dbReference type="Proteomes" id="UP000176923">
    <property type="component" value="Unassembled WGS sequence"/>
</dbReference>
<evidence type="ECO:0000313" key="10">
    <source>
        <dbReference type="Proteomes" id="UP000176923"/>
    </source>
</evidence>
<dbReference type="GO" id="GO:0005524">
    <property type="term" value="F:ATP binding"/>
    <property type="evidence" value="ECO:0007669"/>
    <property type="project" value="UniProtKB-KW"/>
</dbReference>
<dbReference type="GO" id="GO:0009231">
    <property type="term" value="P:riboflavin biosynthetic process"/>
    <property type="evidence" value="ECO:0007669"/>
    <property type="project" value="InterPro"/>
</dbReference>
<dbReference type="InterPro" id="IPR023468">
    <property type="entry name" value="Riboflavin_kinase"/>
</dbReference>
<dbReference type="SMART" id="SM00904">
    <property type="entry name" value="Flavokinase"/>
    <property type="match status" value="1"/>
</dbReference>
<dbReference type="PANTHER" id="PTHR22749">
    <property type="entry name" value="RIBOFLAVIN KINASE/FMN ADENYLYLTRANSFERASE"/>
    <property type="match status" value="1"/>
</dbReference>
<sequence length="127" mass="15023">MNNWYTSKVIKGNQKGREIGFPTINLDNPSLLKGEKEGVYLAQVRVRDKNHWGMLYYGPRLVVDETQTTLEIHLFEFNEELYGQQIQFRIYDYIRGVLKFNSFDELKNQLEKDQREAINFIKMVVSA</sequence>
<keyword evidence="3" id="KW-0288">FMN</keyword>
<evidence type="ECO:0000256" key="4">
    <source>
        <dbReference type="ARBA" id="ARBA00022679"/>
    </source>
</evidence>
<keyword evidence="6" id="KW-0067">ATP-binding</keyword>
<dbReference type="InterPro" id="IPR023465">
    <property type="entry name" value="Riboflavin_kinase_dom_sf"/>
</dbReference>
<dbReference type="EMBL" id="MFJL01000044">
    <property type="protein sequence ID" value="OGG12566.1"/>
    <property type="molecule type" value="Genomic_DNA"/>
</dbReference>
<feature type="domain" description="Riboflavin kinase" evidence="8">
    <location>
        <begin position="5"/>
        <end position="122"/>
    </location>
</feature>
<evidence type="ECO:0000256" key="7">
    <source>
        <dbReference type="ARBA" id="ARBA00047880"/>
    </source>
</evidence>
<comment type="catalytic activity">
    <reaction evidence="7">
        <text>riboflavin + ATP = FMN + ADP + H(+)</text>
        <dbReference type="Rhea" id="RHEA:14357"/>
        <dbReference type="ChEBI" id="CHEBI:15378"/>
        <dbReference type="ChEBI" id="CHEBI:30616"/>
        <dbReference type="ChEBI" id="CHEBI:57986"/>
        <dbReference type="ChEBI" id="CHEBI:58210"/>
        <dbReference type="ChEBI" id="CHEBI:456216"/>
        <dbReference type="EC" id="2.7.1.26"/>
    </reaction>
</comment>
<proteinExistence type="predicted"/>
<dbReference type="STRING" id="1798382.A3D77_04460"/>
<dbReference type="SUPFAM" id="SSF82114">
    <property type="entry name" value="Riboflavin kinase-like"/>
    <property type="match status" value="1"/>
</dbReference>
<keyword evidence="4" id="KW-0808">Transferase</keyword>
<accession>A0A1F5ZJA0</accession>
<keyword evidence="2" id="KW-0285">Flavoprotein</keyword>
<dbReference type="GO" id="GO:0008531">
    <property type="term" value="F:riboflavin kinase activity"/>
    <property type="evidence" value="ECO:0007669"/>
    <property type="project" value="UniProtKB-EC"/>
</dbReference>
<evidence type="ECO:0000256" key="1">
    <source>
        <dbReference type="ARBA" id="ARBA00012105"/>
    </source>
</evidence>
<gene>
    <name evidence="9" type="ORF">A3D77_04460</name>
</gene>
<comment type="caution">
    <text evidence="9">The sequence shown here is derived from an EMBL/GenBank/DDBJ whole genome shotgun (WGS) entry which is preliminary data.</text>
</comment>
<dbReference type="Pfam" id="PF01687">
    <property type="entry name" value="Flavokinase"/>
    <property type="match status" value="1"/>
</dbReference>
<dbReference type="GO" id="GO:0009398">
    <property type="term" value="P:FMN biosynthetic process"/>
    <property type="evidence" value="ECO:0007669"/>
    <property type="project" value="TreeGrafter"/>
</dbReference>
<evidence type="ECO:0000256" key="6">
    <source>
        <dbReference type="ARBA" id="ARBA00022840"/>
    </source>
</evidence>
<reference evidence="9 10" key="1">
    <citation type="journal article" date="2016" name="Nat. Commun.">
        <title>Thousands of microbial genomes shed light on interconnected biogeochemical processes in an aquifer system.</title>
        <authorList>
            <person name="Anantharaman K."/>
            <person name="Brown C.T."/>
            <person name="Hug L.A."/>
            <person name="Sharon I."/>
            <person name="Castelle C.J."/>
            <person name="Probst A.J."/>
            <person name="Thomas B.C."/>
            <person name="Singh A."/>
            <person name="Wilkins M.J."/>
            <person name="Karaoz U."/>
            <person name="Brodie E.L."/>
            <person name="Williams K.H."/>
            <person name="Hubbard S.S."/>
            <person name="Banfield J.F."/>
        </authorList>
    </citation>
    <scope>NUCLEOTIDE SEQUENCE [LARGE SCALE GENOMIC DNA]</scope>
</reference>
<dbReference type="InterPro" id="IPR015865">
    <property type="entry name" value="Riboflavin_kinase_bac/euk"/>
</dbReference>